<protein>
    <submittedName>
        <fullName evidence="6">Fagellar hook-basal body protein</fullName>
    </submittedName>
</protein>
<accession>A0A174BA29</accession>
<feature type="domain" description="Flagellar basal body rod protein N-terminal" evidence="3">
    <location>
        <begin position="5"/>
        <end position="35"/>
    </location>
</feature>
<dbReference type="InterPro" id="IPR053967">
    <property type="entry name" value="LlgE_F_G-like_D1"/>
</dbReference>
<dbReference type="InterPro" id="IPR037925">
    <property type="entry name" value="FlgE/F/G-like"/>
</dbReference>
<sequence length="259" mass="28592">MYQGFYNLASGMLTQSRNLNVISNNMVNLQTAGYKRDKMVSSTFQEEMLYRTGRRGKGTAEPLASTSKIRTASRTYVNYEQGSYEPTEGIYDFAIGGKGFFCIQTPNGIQYTRNGSFAVDSEGYLVLGENGRVLSAGGQPIRIQNENFTVDDKGRITAFEQTDANAEQMDLGTLQIVDFGDYGQLHKEDNGLFSANQAGAQVSGEETQILWKTLEKSNVDMVDEMTAMMSSQRALQSAAQVLRMYDQIMGKSASDVGRV</sequence>
<gene>
    <name evidence="6" type="primary">flgG_1</name>
    <name evidence="6" type="ORF">ERS852480_00249</name>
</gene>
<evidence type="ECO:0000259" key="5">
    <source>
        <dbReference type="Pfam" id="PF22692"/>
    </source>
</evidence>
<dbReference type="RefSeq" id="WP_057571099.1">
    <property type="nucleotide sequence ID" value="NZ_CAJUGB010000003.1"/>
</dbReference>
<evidence type="ECO:0000259" key="3">
    <source>
        <dbReference type="Pfam" id="PF00460"/>
    </source>
</evidence>
<dbReference type="PANTHER" id="PTHR30435">
    <property type="entry name" value="FLAGELLAR PROTEIN"/>
    <property type="match status" value="1"/>
</dbReference>
<dbReference type="InterPro" id="IPR020013">
    <property type="entry name" value="Flagellar_FlgE/F/G"/>
</dbReference>
<dbReference type="Pfam" id="PF00460">
    <property type="entry name" value="Flg_bb_rod"/>
    <property type="match status" value="1"/>
</dbReference>
<dbReference type="PANTHER" id="PTHR30435:SF19">
    <property type="entry name" value="FLAGELLAR BASAL-BODY ROD PROTEIN FLGG"/>
    <property type="match status" value="1"/>
</dbReference>
<evidence type="ECO:0000256" key="1">
    <source>
        <dbReference type="ARBA" id="ARBA00009677"/>
    </source>
</evidence>
<evidence type="ECO:0000256" key="2">
    <source>
        <dbReference type="RuleBase" id="RU362116"/>
    </source>
</evidence>
<dbReference type="Proteomes" id="UP000095512">
    <property type="component" value="Unassembled WGS sequence"/>
</dbReference>
<reference evidence="6 7" key="1">
    <citation type="submission" date="2015-09" db="EMBL/GenBank/DDBJ databases">
        <authorList>
            <consortium name="Pathogen Informatics"/>
        </authorList>
    </citation>
    <scope>NUCLEOTIDE SEQUENCE [LARGE SCALE GENOMIC DNA]</scope>
    <source>
        <strain evidence="6 7">2789STDY5834865</strain>
    </source>
</reference>
<dbReference type="SUPFAM" id="SSF117143">
    <property type="entry name" value="Flagellar hook protein flgE"/>
    <property type="match status" value="1"/>
</dbReference>
<evidence type="ECO:0000259" key="4">
    <source>
        <dbReference type="Pfam" id="PF06429"/>
    </source>
</evidence>
<dbReference type="STRING" id="1280695.GCA_000424325_00987"/>
<comment type="similarity">
    <text evidence="1 2">Belongs to the flagella basal body rod proteins family.</text>
</comment>
<dbReference type="Pfam" id="PF22692">
    <property type="entry name" value="LlgE_F_G_D1"/>
    <property type="match status" value="1"/>
</dbReference>
<keyword evidence="2" id="KW-0975">Bacterial flagellum</keyword>
<dbReference type="GO" id="GO:0009425">
    <property type="term" value="C:bacterial-type flagellum basal body"/>
    <property type="evidence" value="ECO:0007669"/>
    <property type="project" value="UniProtKB-SubCell"/>
</dbReference>
<evidence type="ECO:0000313" key="7">
    <source>
        <dbReference type="Proteomes" id="UP000095512"/>
    </source>
</evidence>
<organism evidence="6 7">
    <name type="scientific">Enterocloster clostridioformis</name>
    <dbReference type="NCBI Taxonomy" id="1531"/>
    <lineage>
        <taxon>Bacteria</taxon>
        <taxon>Bacillati</taxon>
        <taxon>Bacillota</taxon>
        <taxon>Clostridia</taxon>
        <taxon>Lachnospirales</taxon>
        <taxon>Lachnospiraceae</taxon>
        <taxon>Enterocloster</taxon>
    </lineage>
</organism>
<dbReference type="GO" id="GO:0071978">
    <property type="term" value="P:bacterial-type flagellum-dependent swarming motility"/>
    <property type="evidence" value="ECO:0007669"/>
    <property type="project" value="TreeGrafter"/>
</dbReference>
<feature type="domain" description="Flagellar hook protein FlgE/F/G-like D1" evidence="5">
    <location>
        <begin position="94"/>
        <end position="158"/>
    </location>
</feature>
<name>A0A174BA29_9FIRM</name>
<dbReference type="InterPro" id="IPR001444">
    <property type="entry name" value="Flag_bb_rod_N"/>
</dbReference>
<proteinExistence type="inferred from homology"/>
<dbReference type="AlphaFoldDB" id="A0A174BA29"/>
<dbReference type="InterPro" id="IPR010930">
    <property type="entry name" value="Flg_bb/hook_C_dom"/>
</dbReference>
<dbReference type="EMBL" id="CZAB01000001">
    <property type="protein sequence ID" value="CUN97872.1"/>
    <property type="molecule type" value="Genomic_DNA"/>
</dbReference>
<dbReference type="NCBIfam" id="TIGR03506">
    <property type="entry name" value="FlgEFG_subfam"/>
    <property type="match status" value="1"/>
</dbReference>
<evidence type="ECO:0000313" key="6">
    <source>
        <dbReference type="EMBL" id="CUN97872.1"/>
    </source>
</evidence>
<dbReference type="Pfam" id="PF06429">
    <property type="entry name" value="Flg_bbr_C"/>
    <property type="match status" value="1"/>
</dbReference>
<feature type="domain" description="Flagellar basal-body/hook protein C-terminal" evidence="4">
    <location>
        <begin position="213"/>
        <end position="253"/>
    </location>
</feature>
<comment type="subcellular location">
    <subcellularLocation>
        <location evidence="2">Bacterial flagellum basal body</location>
    </subcellularLocation>
</comment>